<evidence type="ECO:0000256" key="7">
    <source>
        <dbReference type="ARBA" id="ARBA00022723"/>
    </source>
</evidence>
<reference evidence="12" key="1">
    <citation type="journal article" date="2022" name="Arch. Microbiol.">
        <title>Thiomicrorhabdus immobilis sp. nov., a mesophilic sulfur-oxidizing bacterium isolated from sediment of a brackish lake in northern Japan.</title>
        <authorList>
            <person name="Kojima H."/>
            <person name="Mochizuki J."/>
            <person name="Kanda M."/>
            <person name="Watanabe T."/>
            <person name="Fukui M."/>
        </authorList>
    </citation>
    <scope>NUCLEOTIDE SEQUENCE</scope>
    <source>
        <strain evidence="12">Am19</strain>
    </source>
</reference>
<dbReference type="EMBL" id="AP024202">
    <property type="protein sequence ID" value="BCN93256.1"/>
    <property type="molecule type" value="Genomic_DNA"/>
</dbReference>
<organism evidence="12 13">
    <name type="scientific">Thiomicrorhabdus immobilis</name>
    <dbReference type="NCBI Taxonomy" id="2791037"/>
    <lineage>
        <taxon>Bacteria</taxon>
        <taxon>Pseudomonadati</taxon>
        <taxon>Pseudomonadota</taxon>
        <taxon>Gammaproteobacteria</taxon>
        <taxon>Thiotrichales</taxon>
        <taxon>Piscirickettsiaceae</taxon>
        <taxon>Thiomicrorhabdus</taxon>
    </lineage>
</organism>
<dbReference type="PANTHER" id="PTHR10642:SF26">
    <property type="entry name" value="RIBONUCLEASE H1"/>
    <property type="match status" value="1"/>
</dbReference>
<dbReference type="PANTHER" id="PTHR10642">
    <property type="entry name" value="RIBONUCLEASE H1"/>
    <property type="match status" value="1"/>
</dbReference>
<keyword evidence="13" id="KW-1185">Reference proteome</keyword>
<evidence type="ECO:0000259" key="11">
    <source>
        <dbReference type="PROSITE" id="PS50879"/>
    </source>
</evidence>
<keyword evidence="8" id="KW-0255">Endonuclease</keyword>
<dbReference type="PIRSF" id="PIRSF036852">
    <property type="entry name" value="Ribonuclease_H1_euk"/>
    <property type="match status" value="1"/>
</dbReference>
<accession>A0ABM7MCW8</accession>
<evidence type="ECO:0000256" key="1">
    <source>
        <dbReference type="ARBA" id="ARBA00000077"/>
    </source>
</evidence>
<dbReference type="InterPro" id="IPR037056">
    <property type="entry name" value="RNase_H1_N_sf"/>
</dbReference>
<evidence type="ECO:0000256" key="9">
    <source>
        <dbReference type="ARBA" id="ARBA00022801"/>
    </source>
</evidence>
<evidence type="ECO:0000256" key="5">
    <source>
        <dbReference type="ARBA" id="ARBA00012180"/>
    </source>
</evidence>
<comment type="catalytic activity">
    <reaction evidence="1">
        <text>Endonucleolytic cleavage to 5'-phosphomonoester.</text>
        <dbReference type="EC" id="3.1.26.4"/>
    </reaction>
</comment>
<keyword evidence="10" id="KW-0460">Magnesium</keyword>
<sequence>MAKKFYVVWQGRTPGIYTDWDSCKKQVDKFAGAKYKSFPSLAEAEQAFVGTHSTSGAKKSATVKKATAQSATKPNTIKTYTAAEIAKMSLDIKIFTDGGCDPNPGQAGSGMAVYRTVDGNEQIAELWYGLYNPMGTNNTAELNALHQALMMAQIESNKSRSVAIFCDSKYAIQCVTQWAIGWQKKGWKKAGGEIKNLELIKEMFALHQQLKDKIQVLHVNGHVGVEGNELADRMSMLAIAEKESHFARYPHEIDVAEILKMQAG</sequence>
<name>A0ABM7MCW8_9GAMM</name>
<evidence type="ECO:0000256" key="3">
    <source>
        <dbReference type="ARBA" id="ARBA00005300"/>
    </source>
</evidence>
<gene>
    <name evidence="12" type="ORF">THMIRHAM_10410</name>
</gene>
<evidence type="ECO:0000313" key="13">
    <source>
        <dbReference type="Proteomes" id="UP001054820"/>
    </source>
</evidence>
<dbReference type="Proteomes" id="UP001054820">
    <property type="component" value="Chromosome"/>
</dbReference>
<dbReference type="InterPro" id="IPR017067">
    <property type="entry name" value="RNase_H1_euk"/>
</dbReference>
<evidence type="ECO:0000256" key="6">
    <source>
        <dbReference type="ARBA" id="ARBA00022722"/>
    </source>
</evidence>
<evidence type="ECO:0000256" key="2">
    <source>
        <dbReference type="ARBA" id="ARBA00001946"/>
    </source>
</evidence>
<dbReference type="Pfam" id="PF01693">
    <property type="entry name" value="Cauli_VI"/>
    <property type="match status" value="1"/>
</dbReference>
<keyword evidence="7" id="KW-0479">Metal-binding</keyword>
<evidence type="ECO:0000256" key="8">
    <source>
        <dbReference type="ARBA" id="ARBA00022759"/>
    </source>
</evidence>
<dbReference type="EC" id="3.1.26.4" evidence="5"/>
<comment type="cofactor">
    <cofactor evidence="2">
        <name>Mg(2+)</name>
        <dbReference type="ChEBI" id="CHEBI:18420"/>
    </cofactor>
</comment>
<dbReference type="InterPro" id="IPR036397">
    <property type="entry name" value="RNaseH_sf"/>
</dbReference>
<dbReference type="PROSITE" id="PS50879">
    <property type="entry name" value="RNASE_H_1"/>
    <property type="match status" value="1"/>
</dbReference>
<dbReference type="InterPro" id="IPR009027">
    <property type="entry name" value="Ribosomal_bL9/RNase_H1_N"/>
</dbReference>
<dbReference type="InterPro" id="IPR050092">
    <property type="entry name" value="RNase_H"/>
</dbReference>
<comment type="subunit">
    <text evidence="4">Monomer.</text>
</comment>
<protein>
    <recommendedName>
        <fullName evidence="5">ribonuclease H</fullName>
        <ecNumber evidence="5">3.1.26.4</ecNumber>
    </recommendedName>
</protein>
<evidence type="ECO:0000313" key="12">
    <source>
        <dbReference type="EMBL" id="BCN93256.1"/>
    </source>
</evidence>
<dbReference type="SUPFAM" id="SSF53098">
    <property type="entry name" value="Ribonuclease H-like"/>
    <property type="match status" value="1"/>
</dbReference>
<dbReference type="Gene3D" id="3.40.970.10">
    <property type="entry name" value="Ribonuclease H1, N-terminal domain"/>
    <property type="match status" value="1"/>
</dbReference>
<dbReference type="SUPFAM" id="SSF55658">
    <property type="entry name" value="L9 N-domain-like"/>
    <property type="match status" value="1"/>
</dbReference>
<proteinExistence type="inferred from homology"/>
<keyword evidence="9" id="KW-0378">Hydrolase</keyword>
<keyword evidence="6" id="KW-0540">Nuclease</keyword>
<dbReference type="InterPro" id="IPR011320">
    <property type="entry name" value="RNase_H1_N"/>
</dbReference>
<evidence type="ECO:0000256" key="4">
    <source>
        <dbReference type="ARBA" id="ARBA00011245"/>
    </source>
</evidence>
<dbReference type="Gene3D" id="3.30.420.10">
    <property type="entry name" value="Ribonuclease H-like superfamily/Ribonuclease H"/>
    <property type="match status" value="1"/>
</dbReference>
<dbReference type="InterPro" id="IPR012337">
    <property type="entry name" value="RNaseH-like_sf"/>
</dbReference>
<evidence type="ECO:0000256" key="10">
    <source>
        <dbReference type="ARBA" id="ARBA00022842"/>
    </source>
</evidence>
<dbReference type="CDD" id="cd09278">
    <property type="entry name" value="RNase_HI_prokaryote_like"/>
    <property type="match status" value="1"/>
</dbReference>
<dbReference type="InterPro" id="IPR022892">
    <property type="entry name" value="RNaseHI"/>
</dbReference>
<comment type="similarity">
    <text evidence="3">Belongs to the RNase H family.</text>
</comment>
<dbReference type="InterPro" id="IPR002156">
    <property type="entry name" value="RNaseH_domain"/>
</dbReference>
<dbReference type="RefSeq" id="WP_237264289.1">
    <property type="nucleotide sequence ID" value="NZ_AP024202.1"/>
</dbReference>
<dbReference type="Pfam" id="PF00075">
    <property type="entry name" value="RNase_H"/>
    <property type="match status" value="1"/>
</dbReference>
<feature type="domain" description="RNase H type-1" evidence="11">
    <location>
        <begin position="88"/>
        <end position="240"/>
    </location>
</feature>